<dbReference type="PANTHER" id="PTHR19229">
    <property type="entry name" value="ATP-BINDING CASSETTE TRANSPORTER SUBFAMILY A ABCA"/>
    <property type="match status" value="1"/>
</dbReference>
<dbReference type="InterPro" id="IPR026082">
    <property type="entry name" value="ABCA"/>
</dbReference>
<keyword evidence="7" id="KW-1185">Reference proteome</keyword>
<gene>
    <name evidence="6" type="ORF">TSOC_007413</name>
</gene>
<feature type="region of interest" description="Disordered" evidence="4">
    <location>
        <begin position="218"/>
        <end position="255"/>
    </location>
</feature>
<feature type="domain" description="ABC transporter" evidence="5">
    <location>
        <begin position="675"/>
        <end position="992"/>
    </location>
</feature>
<evidence type="ECO:0000259" key="5">
    <source>
        <dbReference type="PROSITE" id="PS50893"/>
    </source>
</evidence>
<sequence>MDAPSSAHAVAEPVARRGPSAATTAPSPPTMGGPHQRAAGGSPGAAAVAEDGAPPQALSEWQLFVLQTGAVRRAWCQNACLLGLPAIFCVLLLVLQRLVNGTLSGSEDFRCGCRCLSCCDWVAVGGPTAARGGNISSNASAGVTGAASANATAAGSQLEWQCYTATEERPCSPYALCKSRDPTECGAQYSTISQIAFCDVRYPTTWPAILQVPPEQYRPGAHSAAAGQRSNTSAVAGGTGAGGGAGGRNSSAAAAGATPPIVAPFTGSDRAAASALSARIVPPGGDVGVGGRILRDLLDAQQRLRAANSTANGTANSTTSGSGGGGGGGDGGNPLLAALFGVLGSGGTAAAAAVAGGGDGGGGNVDLCDPRVDVAALLRQSAGGAVPPPPAPPAAANAAAANATTPPPPAAATTAAAAAATAAALTPAQLSDALSSLAQIFSDYDLLLGTAAEVPYTNLIEPALIVGSRVLGAAVAGSGGSSSGGSSSGLLGASGGGDIASLATLPGQREGADQGTSVQRVVHRLRRFYLGLGRRFWIKACGRAGGARASAAFAARRAAARKATAAVAVCTADSTSVAASGLAAAASAAPPPGATMVSVPAAAAGDGDVLAAGGAGVDQEEGEDVRAERERVERLWQRHGLGLGLAAPPGATAEGVAAGAAAPGGDEEGGEPPALLLRNVRRVFPGKGASGKPLVAVRGMSLAVGARETLGLLGPNGAGKTTTLRMMQGIMEPSSGSVYVCGLPLATEAPAVARLVGICPQHDVLWPTLTGREHARLFGRIKALPLYHLSRNCSALGRTDTLVLSQLSCALNRGLGLPELLCATWEPAWRPNAPAVEEELFCGWASSECPATATATAVGVHVNTSAAAGSAGGGSRRLLQAPPAAAVVAPAAAANATADADAAGDYRIVQFPSAVYDWRGGAAAAGPEGMRLTVLTLDPTAGHDDEAARFVRECVSPAAKQVYCLNGTHSYEVPRSAAAGGLAGMFRTLTAAVARQQQQQQQRQQQRLLPGGDSHQRVWGADGDGDVDGDGERFESAGGSWCGSASGGSIVSRRDSGSGAAGSGGPPLPVRQQSQLEPCKSVAAVAGEGGPGVAAGEAGGEMVAGAAPSPPLALLDWAVCSASLESVFVRVARDAGATVEAAGS</sequence>
<comment type="similarity">
    <text evidence="1">Belongs to the ABC transporter superfamily. ABCA family. CPR flippase (TC 3.A.1.211) subfamily.</text>
</comment>
<organism evidence="6 7">
    <name type="scientific">Tetrabaena socialis</name>
    <dbReference type="NCBI Taxonomy" id="47790"/>
    <lineage>
        <taxon>Eukaryota</taxon>
        <taxon>Viridiplantae</taxon>
        <taxon>Chlorophyta</taxon>
        <taxon>core chlorophytes</taxon>
        <taxon>Chlorophyceae</taxon>
        <taxon>CS clade</taxon>
        <taxon>Chlamydomonadales</taxon>
        <taxon>Tetrabaenaceae</taxon>
        <taxon>Tetrabaena</taxon>
    </lineage>
</organism>
<feature type="compositionally biased region" description="Low complexity" evidence="4">
    <location>
        <begin position="394"/>
        <end position="404"/>
    </location>
</feature>
<evidence type="ECO:0000256" key="1">
    <source>
        <dbReference type="ARBA" id="ARBA00008526"/>
    </source>
</evidence>
<dbReference type="Proteomes" id="UP000236333">
    <property type="component" value="Unassembled WGS sequence"/>
</dbReference>
<reference evidence="6 7" key="1">
    <citation type="journal article" date="2017" name="Mol. Biol. Evol.">
        <title>The 4-celled Tetrabaena socialis nuclear genome reveals the essential components for genetic control of cell number at the origin of multicellularity in the volvocine lineage.</title>
        <authorList>
            <person name="Featherston J."/>
            <person name="Arakaki Y."/>
            <person name="Hanschen E.R."/>
            <person name="Ferris P.J."/>
            <person name="Michod R.E."/>
            <person name="Olson B.J.S.C."/>
            <person name="Nozaki H."/>
            <person name="Durand P.M."/>
        </authorList>
    </citation>
    <scope>NUCLEOTIDE SEQUENCE [LARGE SCALE GENOMIC DNA]</scope>
    <source>
        <strain evidence="6 7">NIES-571</strain>
    </source>
</reference>
<feature type="compositionally biased region" description="Low complexity" evidence="4">
    <location>
        <begin position="307"/>
        <end position="320"/>
    </location>
</feature>
<dbReference type="InterPro" id="IPR027417">
    <property type="entry name" value="P-loop_NTPase"/>
</dbReference>
<feature type="compositionally biased region" description="Low complexity" evidence="4">
    <location>
        <begin position="1036"/>
        <end position="1049"/>
    </location>
</feature>
<dbReference type="GO" id="GO:0016887">
    <property type="term" value="F:ATP hydrolysis activity"/>
    <property type="evidence" value="ECO:0007669"/>
    <property type="project" value="InterPro"/>
</dbReference>
<feature type="compositionally biased region" description="Gly residues" evidence="4">
    <location>
        <begin position="237"/>
        <end position="247"/>
    </location>
</feature>
<dbReference type="GO" id="GO:0005524">
    <property type="term" value="F:ATP binding"/>
    <property type="evidence" value="ECO:0007669"/>
    <property type="project" value="InterPro"/>
</dbReference>
<feature type="compositionally biased region" description="Low complexity" evidence="4">
    <location>
        <begin position="32"/>
        <end position="49"/>
    </location>
</feature>
<feature type="region of interest" description="Disordered" evidence="4">
    <location>
        <begin position="383"/>
        <end position="411"/>
    </location>
</feature>
<feature type="region of interest" description="Disordered" evidence="4">
    <location>
        <begin position="1"/>
        <end position="51"/>
    </location>
</feature>
<keyword evidence="2" id="KW-0813">Transport</keyword>
<dbReference type="GO" id="GO:0140359">
    <property type="term" value="F:ABC-type transporter activity"/>
    <property type="evidence" value="ECO:0007669"/>
    <property type="project" value="InterPro"/>
</dbReference>
<feature type="compositionally biased region" description="Low complexity" evidence="4">
    <location>
        <begin position="996"/>
        <end position="1007"/>
    </location>
</feature>
<evidence type="ECO:0000256" key="4">
    <source>
        <dbReference type="SAM" id="MobiDB-lite"/>
    </source>
</evidence>
<dbReference type="GO" id="GO:0016020">
    <property type="term" value="C:membrane"/>
    <property type="evidence" value="ECO:0007669"/>
    <property type="project" value="InterPro"/>
</dbReference>
<dbReference type="Gene3D" id="3.40.50.300">
    <property type="entry name" value="P-loop containing nucleotide triphosphate hydrolases"/>
    <property type="match status" value="1"/>
</dbReference>
<dbReference type="SUPFAM" id="SSF52540">
    <property type="entry name" value="P-loop containing nucleoside triphosphate hydrolases"/>
    <property type="match status" value="1"/>
</dbReference>
<feature type="region of interest" description="Disordered" evidence="4">
    <location>
        <begin position="610"/>
        <end position="629"/>
    </location>
</feature>
<name>A0A2J8A135_9CHLO</name>
<dbReference type="OrthoDB" id="547843at2759"/>
<comment type="caution">
    <text evidence="6">The sequence shown here is derived from an EMBL/GenBank/DDBJ whole genome shotgun (WGS) entry which is preliminary data.</text>
</comment>
<proteinExistence type="inferred from homology"/>
<feature type="region of interest" description="Disordered" evidence="4">
    <location>
        <begin position="996"/>
        <end position="1072"/>
    </location>
</feature>
<evidence type="ECO:0000313" key="7">
    <source>
        <dbReference type="Proteomes" id="UP000236333"/>
    </source>
</evidence>
<evidence type="ECO:0000256" key="2">
    <source>
        <dbReference type="ARBA" id="ARBA00022448"/>
    </source>
</evidence>
<dbReference type="GO" id="GO:0005319">
    <property type="term" value="F:lipid transporter activity"/>
    <property type="evidence" value="ECO:0007669"/>
    <property type="project" value="TreeGrafter"/>
</dbReference>
<protein>
    <submittedName>
        <fullName evidence="6">ABC transporter A family member 8</fullName>
    </submittedName>
</protein>
<dbReference type="InterPro" id="IPR003439">
    <property type="entry name" value="ABC_transporter-like_ATP-bd"/>
</dbReference>
<keyword evidence="3" id="KW-0677">Repeat</keyword>
<accession>A0A2J8A135</accession>
<dbReference type="Pfam" id="PF00005">
    <property type="entry name" value="ABC_tran"/>
    <property type="match status" value="1"/>
</dbReference>
<dbReference type="AlphaFoldDB" id="A0A2J8A135"/>
<dbReference type="PROSITE" id="PS50893">
    <property type="entry name" value="ABC_TRANSPORTER_2"/>
    <property type="match status" value="1"/>
</dbReference>
<dbReference type="PANTHER" id="PTHR19229:SF36">
    <property type="entry name" value="ATP-BINDING CASSETTE SUB-FAMILY A MEMBER 2"/>
    <property type="match status" value="1"/>
</dbReference>
<evidence type="ECO:0000313" key="6">
    <source>
        <dbReference type="EMBL" id="PNH06224.1"/>
    </source>
</evidence>
<evidence type="ECO:0000256" key="3">
    <source>
        <dbReference type="ARBA" id="ARBA00022737"/>
    </source>
</evidence>
<feature type="region of interest" description="Disordered" evidence="4">
    <location>
        <begin position="307"/>
        <end position="329"/>
    </location>
</feature>
<dbReference type="EMBL" id="PGGS01000249">
    <property type="protein sequence ID" value="PNH06224.1"/>
    <property type="molecule type" value="Genomic_DNA"/>
</dbReference>